<dbReference type="SUPFAM" id="SSF48264">
    <property type="entry name" value="Cytochrome P450"/>
    <property type="match status" value="1"/>
</dbReference>
<dbReference type="GO" id="GO:0005506">
    <property type="term" value="F:iron ion binding"/>
    <property type="evidence" value="ECO:0007669"/>
    <property type="project" value="InterPro"/>
</dbReference>
<gene>
    <name evidence="13" type="ORF">Tci_065172</name>
</gene>
<dbReference type="InterPro" id="IPR026960">
    <property type="entry name" value="RVT-Znf"/>
</dbReference>
<dbReference type="PRINTS" id="PR00385">
    <property type="entry name" value="P450"/>
</dbReference>
<dbReference type="Gene3D" id="1.10.630.10">
    <property type="entry name" value="Cytochrome P450"/>
    <property type="match status" value="1"/>
</dbReference>
<dbReference type="GO" id="GO:0016114">
    <property type="term" value="P:terpenoid biosynthetic process"/>
    <property type="evidence" value="ECO:0007669"/>
    <property type="project" value="UniProtKB-UniPathway"/>
</dbReference>
<dbReference type="EMBL" id="BKCJ010010798">
    <property type="protein sequence ID" value="GEU93194.1"/>
    <property type="molecule type" value="Genomic_DNA"/>
</dbReference>
<evidence type="ECO:0000256" key="4">
    <source>
        <dbReference type="ARBA" id="ARBA00022692"/>
    </source>
</evidence>
<dbReference type="InterPro" id="IPR017972">
    <property type="entry name" value="Cyt_P450_CS"/>
</dbReference>
<dbReference type="InterPro" id="IPR036396">
    <property type="entry name" value="Cyt_P450_sf"/>
</dbReference>
<dbReference type="InterPro" id="IPR002401">
    <property type="entry name" value="Cyt_P450_E_grp-I"/>
</dbReference>
<name>A0A6L2P8S9_TANCI</name>
<evidence type="ECO:0000256" key="2">
    <source>
        <dbReference type="ARBA" id="ARBA00004370"/>
    </source>
</evidence>
<evidence type="ECO:0000256" key="3">
    <source>
        <dbReference type="ARBA" id="ARBA00022617"/>
    </source>
</evidence>
<dbReference type="PANTHER" id="PTHR47947:SF26">
    <property type="entry name" value="CYTOCHROME P450"/>
    <property type="match status" value="1"/>
</dbReference>
<evidence type="ECO:0000313" key="13">
    <source>
        <dbReference type="EMBL" id="GEU93194.1"/>
    </source>
</evidence>
<evidence type="ECO:0000256" key="7">
    <source>
        <dbReference type="ARBA" id="ARBA00023002"/>
    </source>
</evidence>
<keyword evidence="6" id="KW-1133">Transmembrane helix</keyword>
<dbReference type="FunFam" id="1.10.630.10:FF:000026">
    <property type="entry name" value="Cytochrome P450 82C4"/>
    <property type="match status" value="1"/>
</dbReference>
<dbReference type="Pfam" id="PF00067">
    <property type="entry name" value="p450"/>
    <property type="match status" value="1"/>
</dbReference>
<dbReference type="GO" id="GO:0016020">
    <property type="term" value="C:membrane"/>
    <property type="evidence" value="ECO:0007669"/>
    <property type="project" value="UniProtKB-SubCell"/>
</dbReference>
<evidence type="ECO:0000256" key="6">
    <source>
        <dbReference type="ARBA" id="ARBA00022989"/>
    </source>
</evidence>
<evidence type="ECO:0000256" key="11">
    <source>
        <dbReference type="PIRSR" id="PIRSR602401-1"/>
    </source>
</evidence>
<comment type="subcellular location">
    <subcellularLocation>
        <location evidence="2">Membrane</location>
    </subcellularLocation>
</comment>
<dbReference type="UniPathway" id="UPA00213"/>
<keyword evidence="4" id="KW-0812">Transmembrane</keyword>
<dbReference type="CDD" id="cd20653">
    <property type="entry name" value="CYP81"/>
    <property type="match status" value="1"/>
</dbReference>
<evidence type="ECO:0000259" key="12">
    <source>
        <dbReference type="Pfam" id="PF13966"/>
    </source>
</evidence>
<dbReference type="PROSITE" id="PS00086">
    <property type="entry name" value="CYTOCHROME_P450"/>
    <property type="match status" value="1"/>
</dbReference>
<protein>
    <submittedName>
        <fullName evidence="13">Cytochrome P450 81E8-like</fullName>
    </submittedName>
</protein>
<accession>A0A6L2P8S9</accession>
<dbReference type="InterPro" id="IPR001128">
    <property type="entry name" value="Cyt_P450"/>
</dbReference>
<evidence type="ECO:0000256" key="8">
    <source>
        <dbReference type="ARBA" id="ARBA00023004"/>
    </source>
</evidence>
<keyword evidence="8 11" id="KW-0408">Iron</keyword>
<feature type="binding site" description="axial binding residue" evidence="11">
    <location>
        <position position="980"/>
    </location>
    <ligand>
        <name>heme</name>
        <dbReference type="ChEBI" id="CHEBI:30413"/>
    </ligand>
    <ligandPart>
        <name>Fe</name>
        <dbReference type="ChEBI" id="CHEBI:18248"/>
    </ligandPart>
</feature>
<keyword evidence="10" id="KW-0472">Membrane</keyword>
<dbReference type="Pfam" id="PF13966">
    <property type="entry name" value="zf-RVT"/>
    <property type="match status" value="1"/>
</dbReference>
<proteinExistence type="predicted"/>
<feature type="domain" description="Reverse transcriptase zinc-binding" evidence="12">
    <location>
        <begin position="432"/>
        <end position="498"/>
    </location>
</feature>
<dbReference type="PANTHER" id="PTHR47947">
    <property type="entry name" value="CYTOCHROME P450 82C3-RELATED"/>
    <property type="match status" value="1"/>
</dbReference>
<dbReference type="InterPro" id="IPR050651">
    <property type="entry name" value="Plant_Cytochrome_P450_Monoox"/>
</dbReference>
<evidence type="ECO:0000256" key="9">
    <source>
        <dbReference type="ARBA" id="ARBA00023033"/>
    </source>
</evidence>
<dbReference type="GO" id="GO:0004497">
    <property type="term" value="F:monooxygenase activity"/>
    <property type="evidence" value="ECO:0007669"/>
    <property type="project" value="UniProtKB-KW"/>
</dbReference>
<keyword evidence="3 11" id="KW-0349">Heme</keyword>
<comment type="cofactor">
    <cofactor evidence="1 11">
        <name>heme</name>
        <dbReference type="ChEBI" id="CHEBI:30413"/>
    </cofactor>
</comment>
<evidence type="ECO:0000256" key="5">
    <source>
        <dbReference type="ARBA" id="ARBA00022723"/>
    </source>
</evidence>
<dbReference type="AlphaFoldDB" id="A0A6L2P8S9"/>
<comment type="caution">
    <text evidence="13">The sequence shown here is derived from an EMBL/GenBank/DDBJ whole genome shotgun (WGS) entry which is preliminary data.</text>
</comment>
<evidence type="ECO:0000256" key="10">
    <source>
        <dbReference type="ARBA" id="ARBA00023136"/>
    </source>
</evidence>
<dbReference type="GO" id="GO:0020037">
    <property type="term" value="F:heme binding"/>
    <property type="evidence" value="ECO:0007669"/>
    <property type="project" value="InterPro"/>
</dbReference>
<dbReference type="GO" id="GO:0016705">
    <property type="term" value="F:oxidoreductase activity, acting on paired donors, with incorporation or reduction of molecular oxygen"/>
    <property type="evidence" value="ECO:0007669"/>
    <property type="project" value="InterPro"/>
</dbReference>
<keyword evidence="9" id="KW-0503">Monooxygenase</keyword>
<reference evidence="13" key="1">
    <citation type="journal article" date="2019" name="Sci. Rep.">
        <title>Draft genome of Tanacetum cinerariifolium, the natural source of mosquito coil.</title>
        <authorList>
            <person name="Yamashiro T."/>
            <person name="Shiraishi A."/>
            <person name="Satake H."/>
            <person name="Nakayama K."/>
        </authorList>
    </citation>
    <scope>NUCLEOTIDE SEQUENCE</scope>
</reference>
<keyword evidence="5 11" id="KW-0479">Metal-binding</keyword>
<keyword evidence="7" id="KW-0560">Oxidoreductase</keyword>
<dbReference type="PRINTS" id="PR00463">
    <property type="entry name" value="EP450I"/>
</dbReference>
<organism evidence="13">
    <name type="scientific">Tanacetum cinerariifolium</name>
    <name type="common">Dalmatian daisy</name>
    <name type="synonym">Chrysanthemum cinerariifolium</name>
    <dbReference type="NCBI Taxonomy" id="118510"/>
    <lineage>
        <taxon>Eukaryota</taxon>
        <taxon>Viridiplantae</taxon>
        <taxon>Streptophyta</taxon>
        <taxon>Embryophyta</taxon>
        <taxon>Tracheophyta</taxon>
        <taxon>Spermatophyta</taxon>
        <taxon>Magnoliopsida</taxon>
        <taxon>eudicotyledons</taxon>
        <taxon>Gunneridae</taxon>
        <taxon>Pentapetalae</taxon>
        <taxon>asterids</taxon>
        <taxon>campanulids</taxon>
        <taxon>Asterales</taxon>
        <taxon>Asteraceae</taxon>
        <taxon>Asteroideae</taxon>
        <taxon>Anthemideae</taxon>
        <taxon>Anthemidinae</taxon>
        <taxon>Tanacetum</taxon>
    </lineage>
</organism>
<sequence>MTDFNDFINNMRLFEILMVVALDRKLWDHFPIVLKDMELDFGPNPFRIFNVWMDEPDFVNIIEGVWGKEVRSSRPDCIFRDRLKNIKASLKVWSKDRFGGHKEKIESLKNEAIRWELEAEKWVLSEHERIKWDAEGDENTKFFHSRVNRRNDKGNIRGLMVNGVWCEEPKLIKEEIARHYKLLFSERGISCPICCSNKIVRISLEKARALERDFNEKETYYARSGGSRNVCRYLRGAMPLSSLSFLRSALMSILVNGSPTEEFKLERIVKQGDPPSPFLFIVTAERLNAIVSEAMEKGIFRGVVIGENAIRVSHLQYADDTIFFGEWNKENAKFLMCILKCFEEVSGLKIGEEIDGTWVEFSSFCFGVLGDEKDIRRAVCGIRGRGLTTSDVGSGSGLEALGVELAVYGEFAVKELTRLIEEKILRVESGGQETIWNKLVPKKVNIFVWRAINGRLSFRVGLDRRDIDLDTVLCPCCNDMVETCSHCLVTYDLAMSVWVKVSQWWKVGTVDTFTIEELFSLSEEFYHALRLTIHALYLITDHLKLQEVYGLRLEQALIEKIQIMLFTSKKRWSNLPPSPPSFPIIGHLPLLKQPLHETLHHLSCKFGPVMLLRFGVKKALVVSSPSLVEECFTKTNDIIFANRPFVPSAKHIHYNFTSMSVAPYGHLWRSLRRVTASNLFSTTRLSSTTYAREHEVKLMCTHIYKVSSQKVELKSIFRDLLNNITTMSMIGKRYHGDVIDSGDVQSAPRFRDIMEETLKIIHTSYIGDFLPFFAWIDFGRSYEKNMIAIMKRFDVFFDEVIENRRRTANSESGIMVDKLLALQEQEPELYTDQIIRGLILVMLVAGTETPYLTLEWAMSLLLNHPNAMKKIKNEIDTHVGTQRLLQEDDLEKLSYLQNVINESLRLYPTLPILLPREASQDTKIGGYYVPSGTMLMVNAWAIQRDPILWDKPDDFMPERFEGRSDDKYKMLAFGVGRRGCPGTSLGYRVLGLALGTLIQAFEWEKIGGEMVDMNAFYGMSMAKLTPLQALCKPRPNMIPLLA</sequence>
<evidence type="ECO:0000256" key="1">
    <source>
        <dbReference type="ARBA" id="ARBA00001971"/>
    </source>
</evidence>